<comment type="subcellular location">
    <subcellularLocation>
        <location evidence="1">Nucleus</location>
    </subcellularLocation>
</comment>
<evidence type="ECO:0000256" key="7">
    <source>
        <dbReference type="PROSITE-ProRule" id="PRU00042"/>
    </source>
</evidence>
<feature type="compositionally biased region" description="Acidic residues" evidence="8">
    <location>
        <begin position="1335"/>
        <end position="1346"/>
    </location>
</feature>
<dbReference type="SUPFAM" id="SSF57667">
    <property type="entry name" value="beta-beta-alpha zinc fingers"/>
    <property type="match status" value="1"/>
</dbReference>
<comment type="caution">
    <text evidence="11">The sequence shown here is derived from an EMBL/GenBank/DDBJ whole genome shotgun (WGS) entry which is preliminary data.</text>
</comment>
<dbReference type="OMA" id="HHETNTS"/>
<feature type="domain" description="BTB" evidence="9">
    <location>
        <begin position="30"/>
        <end position="97"/>
    </location>
</feature>
<feature type="region of interest" description="Disordered" evidence="8">
    <location>
        <begin position="1237"/>
        <end position="1352"/>
    </location>
</feature>
<dbReference type="CDD" id="cd18311">
    <property type="entry name" value="BTB_POZ_CP190-like"/>
    <property type="match status" value="1"/>
</dbReference>
<dbReference type="GO" id="GO:0005634">
    <property type="term" value="C:nucleus"/>
    <property type="evidence" value="ECO:0007669"/>
    <property type="project" value="UniProtKB-SubCell"/>
</dbReference>
<proteinExistence type="predicted"/>
<feature type="compositionally biased region" description="Basic and acidic residues" evidence="8">
    <location>
        <begin position="894"/>
        <end position="911"/>
    </location>
</feature>
<dbReference type="Gene3D" id="3.30.710.10">
    <property type="entry name" value="Potassium Channel Kv1.1, Chain A"/>
    <property type="match status" value="1"/>
</dbReference>
<dbReference type="GO" id="GO:0000981">
    <property type="term" value="F:DNA-binding transcription factor activity, RNA polymerase II-specific"/>
    <property type="evidence" value="ECO:0007669"/>
    <property type="project" value="TreeGrafter"/>
</dbReference>
<feature type="compositionally biased region" description="Polar residues" evidence="8">
    <location>
        <begin position="467"/>
        <end position="488"/>
    </location>
</feature>
<feature type="compositionally biased region" description="Acidic residues" evidence="8">
    <location>
        <begin position="1253"/>
        <end position="1263"/>
    </location>
</feature>
<dbReference type="InterPro" id="IPR036236">
    <property type="entry name" value="Znf_C2H2_sf"/>
</dbReference>
<dbReference type="Pfam" id="PF00651">
    <property type="entry name" value="BTB"/>
    <property type="match status" value="1"/>
</dbReference>
<evidence type="ECO:0000313" key="11">
    <source>
        <dbReference type="EMBL" id="KNC34182.1"/>
    </source>
</evidence>
<dbReference type="PANTHER" id="PTHR24394">
    <property type="entry name" value="ZINC FINGER PROTEIN"/>
    <property type="match status" value="1"/>
</dbReference>
<protein>
    <submittedName>
        <fullName evidence="11">Centrosome-associated zinc finger protein CP190</fullName>
    </submittedName>
</protein>
<feature type="region of interest" description="Disordered" evidence="8">
    <location>
        <begin position="298"/>
        <end position="378"/>
    </location>
</feature>
<dbReference type="SUPFAM" id="SSF54695">
    <property type="entry name" value="POZ domain"/>
    <property type="match status" value="1"/>
</dbReference>
<evidence type="ECO:0000256" key="4">
    <source>
        <dbReference type="ARBA" id="ARBA00022771"/>
    </source>
</evidence>
<feature type="region of interest" description="Disordered" evidence="8">
    <location>
        <begin position="177"/>
        <end position="196"/>
    </location>
</feature>
<dbReference type="SMART" id="SM00355">
    <property type="entry name" value="ZnF_C2H2"/>
    <property type="match status" value="4"/>
</dbReference>
<dbReference type="PROSITE" id="PS50157">
    <property type="entry name" value="ZINC_FINGER_C2H2_2"/>
    <property type="match status" value="1"/>
</dbReference>
<feature type="compositionally biased region" description="Polar residues" evidence="8">
    <location>
        <begin position="790"/>
        <end position="818"/>
    </location>
</feature>
<dbReference type="PROSITE" id="PS00028">
    <property type="entry name" value="ZINC_FINGER_C2H2_1"/>
    <property type="match status" value="2"/>
</dbReference>
<name>A0A0L0CPS0_LUCCU</name>
<dbReference type="PROSITE" id="PS50097">
    <property type="entry name" value="BTB"/>
    <property type="match status" value="1"/>
</dbReference>
<keyword evidence="3" id="KW-0677">Repeat</keyword>
<evidence type="ECO:0000313" key="12">
    <source>
        <dbReference type="Proteomes" id="UP000037069"/>
    </source>
</evidence>
<dbReference type="InterPro" id="IPR000210">
    <property type="entry name" value="BTB/POZ_dom"/>
</dbReference>
<keyword evidence="2" id="KW-0479">Metal-binding</keyword>
<feature type="compositionally biased region" description="Basic and acidic residues" evidence="8">
    <location>
        <begin position="1016"/>
        <end position="1038"/>
    </location>
</feature>
<evidence type="ECO:0000256" key="1">
    <source>
        <dbReference type="ARBA" id="ARBA00004123"/>
    </source>
</evidence>
<feature type="compositionally biased region" description="Acidic residues" evidence="8">
    <location>
        <begin position="970"/>
        <end position="985"/>
    </location>
</feature>
<dbReference type="SMART" id="SM00225">
    <property type="entry name" value="BTB"/>
    <property type="match status" value="1"/>
</dbReference>
<keyword evidence="6" id="KW-0539">Nucleus</keyword>
<feature type="region of interest" description="Disordered" evidence="8">
    <location>
        <begin position="463"/>
        <end position="508"/>
    </location>
</feature>
<feature type="compositionally biased region" description="Acidic residues" evidence="8">
    <location>
        <begin position="1005"/>
        <end position="1015"/>
    </location>
</feature>
<evidence type="ECO:0000259" key="9">
    <source>
        <dbReference type="PROSITE" id="PS50097"/>
    </source>
</evidence>
<feature type="compositionally biased region" description="Basic and acidic residues" evidence="8">
    <location>
        <begin position="940"/>
        <end position="967"/>
    </location>
</feature>
<feature type="compositionally biased region" description="Basic and acidic residues" evidence="8">
    <location>
        <begin position="1087"/>
        <end position="1116"/>
    </location>
</feature>
<feature type="compositionally biased region" description="Basic and acidic residues" evidence="8">
    <location>
        <begin position="1316"/>
        <end position="1329"/>
    </location>
</feature>
<feature type="region of interest" description="Disordered" evidence="8">
    <location>
        <begin position="237"/>
        <end position="280"/>
    </location>
</feature>
<dbReference type="InterPro" id="IPR013087">
    <property type="entry name" value="Znf_C2H2_type"/>
</dbReference>
<dbReference type="EMBL" id="JRES01000091">
    <property type="protein sequence ID" value="KNC34182.1"/>
    <property type="molecule type" value="Genomic_DNA"/>
</dbReference>
<feature type="compositionally biased region" description="Low complexity" evidence="8">
    <location>
        <begin position="490"/>
        <end position="504"/>
    </location>
</feature>
<evidence type="ECO:0000259" key="10">
    <source>
        <dbReference type="PROSITE" id="PS50157"/>
    </source>
</evidence>
<feature type="compositionally biased region" description="Basic and acidic residues" evidence="8">
    <location>
        <begin position="1125"/>
        <end position="1158"/>
    </location>
</feature>
<evidence type="ECO:0000256" key="8">
    <source>
        <dbReference type="SAM" id="MobiDB-lite"/>
    </source>
</evidence>
<keyword evidence="4 7" id="KW-0863">Zinc-finger</keyword>
<dbReference type="Proteomes" id="UP000037069">
    <property type="component" value="Unassembled WGS sequence"/>
</dbReference>
<organism evidence="11 12">
    <name type="scientific">Lucilia cuprina</name>
    <name type="common">Green bottle fly</name>
    <name type="synonym">Australian sheep blowfly</name>
    <dbReference type="NCBI Taxonomy" id="7375"/>
    <lineage>
        <taxon>Eukaryota</taxon>
        <taxon>Metazoa</taxon>
        <taxon>Ecdysozoa</taxon>
        <taxon>Arthropoda</taxon>
        <taxon>Hexapoda</taxon>
        <taxon>Insecta</taxon>
        <taxon>Pterygota</taxon>
        <taxon>Neoptera</taxon>
        <taxon>Endopterygota</taxon>
        <taxon>Diptera</taxon>
        <taxon>Brachycera</taxon>
        <taxon>Muscomorpha</taxon>
        <taxon>Oestroidea</taxon>
        <taxon>Calliphoridae</taxon>
        <taxon>Luciliinae</taxon>
        <taxon>Lucilia</taxon>
    </lineage>
</organism>
<keyword evidence="5" id="KW-0862">Zinc</keyword>
<reference evidence="11 12" key="1">
    <citation type="journal article" date="2015" name="Nat. Commun.">
        <title>Lucilia cuprina genome unlocks parasitic fly biology to underpin future interventions.</title>
        <authorList>
            <person name="Anstead C.A."/>
            <person name="Korhonen P.K."/>
            <person name="Young N.D."/>
            <person name="Hall R.S."/>
            <person name="Jex A.R."/>
            <person name="Murali S.C."/>
            <person name="Hughes D.S."/>
            <person name="Lee S.F."/>
            <person name="Perry T."/>
            <person name="Stroehlein A.J."/>
            <person name="Ansell B.R."/>
            <person name="Breugelmans B."/>
            <person name="Hofmann A."/>
            <person name="Qu J."/>
            <person name="Dugan S."/>
            <person name="Lee S.L."/>
            <person name="Chao H."/>
            <person name="Dinh H."/>
            <person name="Han Y."/>
            <person name="Doddapaneni H.V."/>
            <person name="Worley K.C."/>
            <person name="Muzny D.M."/>
            <person name="Ioannidis P."/>
            <person name="Waterhouse R.M."/>
            <person name="Zdobnov E.M."/>
            <person name="James P.J."/>
            <person name="Bagnall N.H."/>
            <person name="Kotze A.C."/>
            <person name="Gibbs R.A."/>
            <person name="Richards S."/>
            <person name="Batterham P."/>
            <person name="Gasser R.B."/>
        </authorList>
    </citation>
    <scope>NUCLEOTIDE SEQUENCE [LARGE SCALE GENOMIC DNA]</scope>
    <source>
        <strain evidence="11 12">LS</strain>
        <tissue evidence="11">Full body</tissue>
    </source>
</reference>
<accession>A0A0L0CPS0</accession>
<feature type="compositionally biased region" description="Low complexity" evidence="8">
    <location>
        <begin position="329"/>
        <end position="352"/>
    </location>
</feature>
<keyword evidence="12" id="KW-1185">Reference proteome</keyword>
<dbReference type="GO" id="GO:0008270">
    <property type="term" value="F:zinc ion binding"/>
    <property type="evidence" value="ECO:0007669"/>
    <property type="project" value="UniProtKB-KW"/>
</dbReference>
<evidence type="ECO:0000256" key="2">
    <source>
        <dbReference type="ARBA" id="ARBA00022723"/>
    </source>
</evidence>
<feature type="region of interest" description="Disordered" evidence="8">
    <location>
        <begin position="126"/>
        <end position="165"/>
    </location>
</feature>
<feature type="compositionally biased region" description="Low complexity" evidence="8">
    <location>
        <begin position="1284"/>
        <end position="1315"/>
    </location>
</feature>
<feature type="region of interest" description="Disordered" evidence="8">
    <location>
        <begin position="1087"/>
        <end position="1167"/>
    </location>
</feature>
<sequence length="1352" mass="151647">MGEIKSVKVDNWGVFFLQKLQNFFNKTDYCDLTLQFRDNSQLKVHRLVLSACTDYFNVLEQTCEVVDDAIIMPNGLQADVVVPIVNFMYTGTLEFELKMYNRLLRTAKDMNMTVLLKLLEAHRRTMEMHPQKSAAPASPKPRRKTAAQTPAAGSLPTNPGGRSLIQTNQGKRLVIGSNNTSQQRHVSAGNTLTRLPTTGQLPVRQIGSTTFTRIKVENEQHHETNTSTSAGGYTLLKQSSQQQQPQQPTSPFEQLRKGYNNNKRPAVSTFVSPPAKKPNLEDVKEFAEQQRMRKQIAAEYGDDDYDASNIMDDDTIHNDDDDDEMITPQTSTTSTSAGVQTVSSQQTQQQQSEDPPGTTTIIVKHEGPDKPPTIVVKDNSNSKMNHAKIISEVLRQYPHLVKSNKNIKLKIMPNAGGQAQKIIVKKEPMEPEKQMQPPPTKLPVVPKISESSKSLAASIVANRPKPLQQQQQAEITSSAVKTTQSGMNKAQATSGTSATATTAQPQKRRIDSKTMHALIALGAENTTGPWLCLRCGRNGHPISIPSYRGFRRHLINTHKETIDTALCEHCGWRSSSKRELHFHMQLEHKVKTNLYIFPECQLCQQMCIDSDGLNQHLIDSHPDENKQQCIYCNKIFPEELQLYTHMKTFHKKQAIEDGIIDYSDDENQGQATLQLPPAEYDQEMEVEHKEQTQQEKKINILSDISLPIASSIIKTDSFIQQHESTTSVASEEYLQDQEHEQQEHTETKFVAADGSEVILTPEQRKEILSQLNQEHEGSGVVMVVNENPQQQSQYASGETQSDQGAISQDETSQATTATNEERPEEEEEVEEEHERVADEEEDDQHDDNQIYNEMKALHSNIEDDSTSQTEAAAEAEEEPENDEEPEPEQEEEGAAEHDQRAEHLEESKESIDNLEWAENLLSEHDLADEVSSSQATESTKTQEKEEELKDENNKSQDEISKKLKELTGDWSEDDDDDDMPEEEPLPEITQMKEIVKEKPQQAEVADVEMAETEEEKESKTVRPAKEQEETPEFEDHAELLASLQSTDKEDLEEHKDVITETAQSTVEDDAENIDEDDIDMALKSLHKEDLEEVDEKNTEAVEETPVKEESEAKENTDEPPVEEAVVEKLTNEETEKLTKNDEIIEEKTEAVKETKNTEVLDEDKPEEKLVKELATLAEPEATATAMEVDEETKKDLIDSLLSEQAETMEETANETSPTTTAAKVEEVVDKMDIKIENSAEIKTDTEDTKTALEEDTPSLEDEFLNIAADKDTNEESAIDNNDITTATTSTTTTAPNVSSTESANTTEVAEASSTTAKEDATISSEERVKSLISEWGDDEDEDDNDTDLTANL</sequence>
<feature type="compositionally biased region" description="Acidic residues" evidence="8">
    <location>
        <begin position="822"/>
        <end position="845"/>
    </location>
</feature>
<dbReference type="Gene3D" id="3.30.160.60">
    <property type="entry name" value="Classic Zinc Finger"/>
    <property type="match status" value="1"/>
</dbReference>
<feature type="domain" description="C2H2-type" evidence="10">
    <location>
        <begin position="627"/>
        <end position="655"/>
    </location>
</feature>
<feature type="compositionally biased region" description="Basic and acidic residues" evidence="8">
    <location>
        <begin position="1046"/>
        <end position="1058"/>
    </location>
</feature>
<dbReference type="PANTHER" id="PTHR24394:SF38">
    <property type="entry name" value="CENTROSOME-ASSOCIATED ZINC FINGER PROTEIN CP190"/>
    <property type="match status" value="1"/>
</dbReference>
<gene>
    <name evidence="11" type="ORF">FF38_10128</name>
</gene>
<dbReference type="STRING" id="7375.A0A0L0CPS0"/>
<feature type="compositionally biased region" description="Low complexity" evidence="8">
    <location>
        <begin position="238"/>
        <end position="251"/>
    </location>
</feature>
<evidence type="ECO:0000256" key="5">
    <source>
        <dbReference type="ARBA" id="ARBA00022833"/>
    </source>
</evidence>
<dbReference type="OrthoDB" id="10069414at2759"/>
<feature type="compositionally biased region" description="Acidic residues" evidence="8">
    <location>
        <begin position="873"/>
        <end position="893"/>
    </location>
</feature>
<evidence type="ECO:0000256" key="6">
    <source>
        <dbReference type="ARBA" id="ARBA00023242"/>
    </source>
</evidence>
<feature type="region of interest" description="Disordered" evidence="8">
    <location>
        <begin position="790"/>
        <end position="1074"/>
    </location>
</feature>
<feature type="compositionally biased region" description="Basic and acidic residues" evidence="8">
    <location>
        <begin position="1237"/>
        <end position="1252"/>
    </location>
</feature>
<evidence type="ECO:0000256" key="3">
    <source>
        <dbReference type="ARBA" id="ARBA00022737"/>
    </source>
</evidence>
<dbReference type="InterPro" id="IPR011333">
    <property type="entry name" value="SKP1/BTB/POZ_sf"/>
</dbReference>